<dbReference type="OrthoDB" id="7948564at2759"/>
<dbReference type="OMA" id="TTYQEEP"/>
<dbReference type="KEGG" id="bdr:109579447"/>
<dbReference type="Proteomes" id="UP001652620">
    <property type="component" value="Chromosome 5"/>
</dbReference>
<sequence>MFKLLVLFSFFAMAFARPGFLHSAPLLTTYQEEPRLAALPALSALPAVSALPASVHIVEPLITTQQIVTPLLHGTVLNRGLH</sequence>
<gene>
    <name evidence="3" type="primary">LOC109579447</name>
</gene>
<proteinExistence type="predicted"/>
<feature type="signal peptide" evidence="1">
    <location>
        <begin position="1"/>
        <end position="16"/>
    </location>
</feature>
<evidence type="ECO:0000256" key="1">
    <source>
        <dbReference type="SAM" id="SignalP"/>
    </source>
</evidence>
<dbReference type="GeneID" id="109579447"/>
<evidence type="ECO:0000313" key="2">
    <source>
        <dbReference type="Proteomes" id="UP001652620"/>
    </source>
</evidence>
<dbReference type="AlphaFoldDB" id="A0A6J0RGH3"/>
<feature type="chain" id="PRO_5026806897" evidence="1">
    <location>
        <begin position="17"/>
        <end position="82"/>
    </location>
</feature>
<dbReference type="InParanoid" id="A0A6J0RGH3"/>
<evidence type="ECO:0000313" key="3">
    <source>
        <dbReference type="RefSeq" id="XP_019845276.1"/>
    </source>
</evidence>
<keyword evidence="1" id="KW-0732">Signal</keyword>
<protein>
    <submittedName>
        <fullName evidence="3">Uncharacterized protein LOC109579447</fullName>
    </submittedName>
</protein>
<organism evidence="2 3">
    <name type="scientific">Bactrocera dorsalis</name>
    <name type="common">Oriental fruit fly</name>
    <name type="synonym">Dacus dorsalis</name>
    <dbReference type="NCBI Taxonomy" id="27457"/>
    <lineage>
        <taxon>Eukaryota</taxon>
        <taxon>Metazoa</taxon>
        <taxon>Ecdysozoa</taxon>
        <taxon>Arthropoda</taxon>
        <taxon>Hexapoda</taxon>
        <taxon>Insecta</taxon>
        <taxon>Pterygota</taxon>
        <taxon>Neoptera</taxon>
        <taxon>Endopterygota</taxon>
        <taxon>Diptera</taxon>
        <taxon>Brachycera</taxon>
        <taxon>Muscomorpha</taxon>
        <taxon>Tephritoidea</taxon>
        <taxon>Tephritidae</taxon>
        <taxon>Bactrocera</taxon>
        <taxon>Bactrocera</taxon>
    </lineage>
</organism>
<reference evidence="3" key="1">
    <citation type="submission" date="2025-08" db="UniProtKB">
        <authorList>
            <consortium name="RefSeq"/>
        </authorList>
    </citation>
    <scope>IDENTIFICATION</scope>
    <source>
        <tissue evidence="3">Adult</tissue>
    </source>
</reference>
<accession>A0A6J0RGH3</accession>
<dbReference type="RefSeq" id="XP_019845276.1">
    <property type="nucleotide sequence ID" value="XM_019989717.3"/>
</dbReference>
<name>A0A6J0RGH3_BACDO</name>
<keyword evidence="2" id="KW-1185">Reference proteome</keyword>